<keyword evidence="8" id="KW-1185">Reference proteome</keyword>
<dbReference type="InterPro" id="IPR006145">
    <property type="entry name" value="PsdUridine_synth_RsuA/RluA"/>
</dbReference>
<dbReference type="GO" id="GO:0001522">
    <property type="term" value="P:pseudouridine synthesis"/>
    <property type="evidence" value="ECO:0007669"/>
    <property type="project" value="InterPro"/>
</dbReference>
<dbReference type="CDD" id="cd00165">
    <property type="entry name" value="S4"/>
    <property type="match status" value="1"/>
</dbReference>
<dbReference type="NCBIfam" id="TIGR00093">
    <property type="entry name" value="pseudouridine synthase"/>
    <property type="match status" value="1"/>
</dbReference>
<dbReference type="Pfam" id="PF00849">
    <property type="entry name" value="PseudoU_synth_2"/>
    <property type="match status" value="1"/>
</dbReference>
<proteinExistence type="inferred from homology"/>
<dbReference type="InterPro" id="IPR000748">
    <property type="entry name" value="PsdUridine_synth_RsuA/RluB/E/F"/>
</dbReference>
<dbReference type="InterPro" id="IPR050343">
    <property type="entry name" value="RsuA_PseudoU_synthase"/>
</dbReference>
<dbReference type="Gene3D" id="3.10.290.10">
    <property type="entry name" value="RNA-binding S4 domain"/>
    <property type="match status" value="1"/>
</dbReference>
<evidence type="ECO:0000256" key="1">
    <source>
        <dbReference type="ARBA" id="ARBA00008348"/>
    </source>
</evidence>
<evidence type="ECO:0000256" key="4">
    <source>
        <dbReference type="PROSITE-ProRule" id="PRU00182"/>
    </source>
</evidence>
<dbReference type="EMBL" id="JAENIO010000022">
    <property type="protein sequence ID" value="MBK1834359.1"/>
    <property type="molecule type" value="Genomic_DNA"/>
</dbReference>
<sequence>MRLDRVIAKWARWGSREVRLRLARGEVEVNGSPVHEGSWQVNGFDRITWAGRVVQHRVPRHVLLHKPEGVVSATRDEQHKTVVDLIKEPWARELHLGGRLDRFTTGLLILSNDSTVTEALTRPERKLGKRYRVTCESAITPEMMAVLEQGMWFAKEQIMTQPARVEKISRECCRLTIYEGKHHQVKRMFARFGVKVIALHREAIGPLELPANLEPGSWRLLREEELRFLHAEP</sequence>
<protein>
    <recommendedName>
        <fullName evidence="5">Pseudouridine synthase</fullName>
        <ecNumber evidence="5">5.4.99.-</ecNumber>
    </recommendedName>
</protein>
<accession>A0A934RMY7</accession>
<dbReference type="GO" id="GO:0003723">
    <property type="term" value="F:RNA binding"/>
    <property type="evidence" value="ECO:0007669"/>
    <property type="project" value="UniProtKB-KW"/>
</dbReference>
<evidence type="ECO:0000259" key="6">
    <source>
        <dbReference type="Pfam" id="PF00849"/>
    </source>
</evidence>
<dbReference type="Gene3D" id="3.30.70.580">
    <property type="entry name" value="Pseudouridine synthase I, catalytic domain, N-terminal subdomain"/>
    <property type="match status" value="1"/>
</dbReference>
<dbReference type="PANTHER" id="PTHR47683">
    <property type="entry name" value="PSEUDOURIDINE SYNTHASE FAMILY PROTEIN-RELATED"/>
    <property type="match status" value="1"/>
</dbReference>
<dbReference type="SUPFAM" id="SSF55174">
    <property type="entry name" value="Alpha-L RNA-binding motif"/>
    <property type="match status" value="1"/>
</dbReference>
<evidence type="ECO:0000256" key="3">
    <source>
        <dbReference type="ARBA" id="ARBA00023235"/>
    </source>
</evidence>
<dbReference type="GO" id="GO:0006364">
    <property type="term" value="P:rRNA processing"/>
    <property type="evidence" value="ECO:0007669"/>
    <property type="project" value="UniProtKB-ARBA"/>
</dbReference>
<dbReference type="PROSITE" id="PS50889">
    <property type="entry name" value="S4"/>
    <property type="match status" value="1"/>
</dbReference>
<comment type="caution">
    <text evidence="7">The sequence shown here is derived from an EMBL/GenBank/DDBJ whole genome shotgun (WGS) entry which is preliminary data.</text>
</comment>
<dbReference type="InterPro" id="IPR042092">
    <property type="entry name" value="PsdUridine_s_RsuA/RluB/E/F_cat"/>
</dbReference>
<dbReference type="EC" id="5.4.99.-" evidence="5"/>
<keyword evidence="2 4" id="KW-0694">RNA-binding</keyword>
<reference evidence="7" key="1">
    <citation type="submission" date="2021-01" db="EMBL/GenBank/DDBJ databases">
        <title>Modified the classification status of verrucomicrobia.</title>
        <authorList>
            <person name="Feng X."/>
        </authorList>
    </citation>
    <scope>NUCLEOTIDE SEQUENCE</scope>
    <source>
        <strain evidence="7">KCTC 12986</strain>
    </source>
</reference>
<comment type="similarity">
    <text evidence="1 5">Belongs to the pseudouridine synthase RsuA family.</text>
</comment>
<evidence type="ECO:0000256" key="5">
    <source>
        <dbReference type="RuleBase" id="RU003887"/>
    </source>
</evidence>
<evidence type="ECO:0000256" key="2">
    <source>
        <dbReference type="ARBA" id="ARBA00022884"/>
    </source>
</evidence>
<dbReference type="InterPro" id="IPR018496">
    <property type="entry name" value="PsdUridine_synth_RsuA/RluB_CS"/>
</dbReference>
<dbReference type="Gene3D" id="3.30.70.1560">
    <property type="entry name" value="Alpha-L RNA-binding motif"/>
    <property type="match status" value="1"/>
</dbReference>
<dbReference type="PROSITE" id="PS01149">
    <property type="entry name" value="PSI_RSU"/>
    <property type="match status" value="1"/>
</dbReference>
<dbReference type="AlphaFoldDB" id="A0A934RMY7"/>
<dbReference type="SUPFAM" id="SSF55120">
    <property type="entry name" value="Pseudouridine synthase"/>
    <property type="match status" value="1"/>
</dbReference>
<name>A0A934RMY7_9BACT</name>
<evidence type="ECO:0000313" key="7">
    <source>
        <dbReference type="EMBL" id="MBK1834359.1"/>
    </source>
</evidence>
<keyword evidence="3 5" id="KW-0413">Isomerase</keyword>
<dbReference type="InterPro" id="IPR020094">
    <property type="entry name" value="TruA/RsuA/RluB/E/F_N"/>
</dbReference>
<dbReference type="InterPro" id="IPR020103">
    <property type="entry name" value="PsdUridine_synth_cat_dom_sf"/>
</dbReference>
<evidence type="ECO:0000313" key="8">
    <source>
        <dbReference type="Proteomes" id="UP000604083"/>
    </source>
</evidence>
<feature type="domain" description="Pseudouridine synthase RsuA/RluA-like" evidence="6">
    <location>
        <begin position="61"/>
        <end position="190"/>
    </location>
</feature>
<gene>
    <name evidence="7" type="ORF">JIN78_09835</name>
</gene>
<dbReference type="GO" id="GO:0140098">
    <property type="term" value="F:catalytic activity, acting on RNA"/>
    <property type="evidence" value="ECO:0007669"/>
    <property type="project" value="UniProtKB-ARBA"/>
</dbReference>
<dbReference type="GO" id="GO:0009982">
    <property type="term" value="F:pseudouridine synthase activity"/>
    <property type="evidence" value="ECO:0007669"/>
    <property type="project" value="InterPro"/>
</dbReference>
<dbReference type="RefSeq" id="WP_200391794.1">
    <property type="nucleotide sequence ID" value="NZ_JAENIO010000022.1"/>
</dbReference>
<dbReference type="CDD" id="cd02553">
    <property type="entry name" value="PseudoU_synth_RsuA"/>
    <property type="match status" value="1"/>
</dbReference>
<organism evidence="7 8">
    <name type="scientific">Roseibacillus ishigakijimensis</name>
    <dbReference type="NCBI Taxonomy" id="454146"/>
    <lineage>
        <taxon>Bacteria</taxon>
        <taxon>Pseudomonadati</taxon>
        <taxon>Verrucomicrobiota</taxon>
        <taxon>Verrucomicrobiia</taxon>
        <taxon>Verrucomicrobiales</taxon>
        <taxon>Verrucomicrobiaceae</taxon>
        <taxon>Roseibacillus</taxon>
    </lineage>
</organism>
<dbReference type="PANTHER" id="PTHR47683:SF4">
    <property type="entry name" value="PSEUDOURIDINE SYNTHASE"/>
    <property type="match status" value="1"/>
</dbReference>
<dbReference type="InterPro" id="IPR036986">
    <property type="entry name" value="S4_RNA-bd_sf"/>
</dbReference>
<dbReference type="Proteomes" id="UP000604083">
    <property type="component" value="Unassembled WGS sequence"/>
</dbReference>